<keyword evidence="4" id="KW-1185">Reference proteome</keyword>
<dbReference type="EMBL" id="BGPR01173186">
    <property type="protein sequence ID" value="GBM38000.1"/>
    <property type="molecule type" value="Genomic_DNA"/>
</dbReference>
<comment type="caution">
    <text evidence="2">The sequence shown here is derived from an EMBL/GenBank/DDBJ whole genome shotgun (WGS) entry which is preliminary data.</text>
</comment>
<protein>
    <submittedName>
        <fullName evidence="2">Uncharacterized protein</fullName>
    </submittedName>
</protein>
<feature type="non-terminal residue" evidence="2">
    <location>
        <position position="131"/>
    </location>
</feature>
<proteinExistence type="predicted"/>
<evidence type="ECO:0000256" key="1">
    <source>
        <dbReference type="SAM" id="SignalP"/>
    </source>
</evidence>
<sequence>MASLMLLCILMPAQLVINFVLQHGKIKSLRACMVEGYLGQPRFQCTESPARSRLVYSTLLSHLLLNTFAMLRGARLQELRLTLATDFIGRIMDSIASFGDIADTNKLMILFLQLTLVFSFSNVCLCLKKCL</sequence>
<evidence type="ECO:0000313" key="2">
    <source>
        <dbReference type="EMBL" id="GBM37950.1"/>
    </source>
</evidence>
<gene>
    <name evidence="3" type="ORF">AVEN_112448_1</name>
    <name evidence="2" type="ORF">AVEN_24346_1</name>
</gene>
<evidence type="ECO:0000313" key="3">
    <source>
        <dbReference type="EMBL" id="GBM38000.1"/>
    </source>
</evidence>
<reference evidence="2 4" key="1">
    <citation type="journal article" date="2019" name="Sci. Rep.">
        <title>Orb-weaving spider Araneus ventricosus genome elucidates the spidroin gene catalogue.</title>
        <authorList>
            <person name="Kono N."/>
            <person name="Nakamura H."/>
            <person name="Ohtoshi R."/>
            <person name="Moran D.A.P."/>
            <person name="Shinohara A."/>
            <person name="Yoshida Y."/>
            <person name="Fujiwara M."/>
            <person name="Mori M."/>
            <person name="Tomita M."/>
            <person name="Arakawa K."/>
        </authorList>
    </citation>
    <scope>NUCLEOTIDE SEQUENCE [LARGE SCALE GENOMIC DNA]</scope>
</reference>
<organism evidence="2 4">
    <name type="scientific">Araneus ventricosus</name>
    <name type="common">Orbweaver spider</name>
    <name type="synonym">Epeira ventricosa</name>
    <dbReference type="NCBI Taxonomy" id="182803"/>
    <lineage>
        <taxon>Eukaryota</taxon>
        <taxon>Metazoa</taxon>
        <taxon>Ecdysozoa</taxon>
        <taxon>Arthropoda</taxon>
        <taxon>Chelicerata</taxon>
        <taxon>Arachnida</taxon>
        <taxon>Araneae</taxon>
        <taxon>Araneomorphae</taxon>
        <taxon>Entelegynae</taxon>
        <taxon>Araneoidea</taxon>
        <taxon>Araneidae</taxon>
        <taxon>Araneus</taxon>
    </lineage>
</organism>
<name>A0A4Y2F8S8_ARAVE</name>
<dbReference type="Proteomes" id="UP000499080">
    <property type="component" value="Unassembled WGS sequence"/>
</dbReference>
<dbReference type="AlphaFoldDB" id="A0A4Y2F8S8"/>
<accession>A0A4Y2F8S8</accession>
<dbReference type="EMBL" id="BGPR01173171">
    <property type="protein sequence ID" value="GBM37950.1"/>
    <property type="molecule type" value="Genomic_DNA"/>
</dbReference>
<evidence type="ECO:0000313" key="4">
    <source>
        <dbReference type="Proteomes" id="UP000499080"/>
    </source>
</evidence>
<feature type="signal peptide" evidence="1">
    <location>
        <begin position="1"/>
        <end position="18"/>
    </location>
</feature>
<keyword evidence="1" id="KW-0732">Signal</keyword>
<feature type="chain" id="PRO_5036129101" evidence="1">
    <location>
        <begin position="19"/>
        <end position="131"/>
    </location>
</feature>